<evidence type="ECO:0000313" key="1">
    <source>
        <dbReference type="EMBL" id="KAB2655919.1"/>
    </source>
</evidence>
<dbReference type="RefSeq" id="WP_151646714.1">
    <property type="nucleotide sequence ID" value="NZ_WBVY01000004.1"/>
</dbReference>
<protein>
    <submittedName>
        <fullName evidence="1">Uncharacterized protein</fullName>
    </submittedName>
</protein>
<reference evidence="1 2" key="1">
    <citation type="submission" date="2019-09" db="EMBL/GenBank/DDBJ databases">
        <title>Taxonomic organization of the family Brucellaceae based on a phylogenomic approach.</title>
        <authorList>
            <person name="Leclercq S."/>
            <person name="Cloeckaert A."/>
            <person name="Zygmunt M.S."/>
        </authorList>
    </citation>
    <scope>NUCLEOTIDE SEQUENCE [LARGE SCALE GENOMIC DNA]</scope>
    <source>
        <strain evidence="1 2">TA93</strain>
    </source>
</reference>
<gene>
    <name evidence="1" type="ORF">F9K94_15440</name>
</gene>
<organism evidence="1 2">
    <name type="scientific">Brucella tritici</name>
    <dbReference type="NCBI Taxonomy" id="94626"/>
    <lineage>
        <taxon>Bacteria</taxon>
        <taxon>Pseudomonadati</taxon>
        <taxon>Pseudomonadota</taxon>
        <taxon>Alphaproteobacteria</taxon>
        <taxon>Hyphomicrobiales</taxon>
        <taxon>Brucellaceae</taxon>
        <taxon>Brucella/Ochrobactrum group</taxon>
        <taxon>Brucella</taxon>
    </lineage>
</organism>
<accession>A0A7V8B1D4</accession>
<dbReference type="EMBL" id="WBVY01000004">
    <property type="protein sequence ID" value="KAB2655919.1"/>
    <property type="molecule type" value="Genomic_DNA"/>
</dbReference>
<proteinExistence type="predicted"/>
<sequence>MTYMATLEQLIETDELVSLGVELEQNALPCRKLIGTPGFVLWLDEVLPQLQTTIVGGITDPLEQVDAVFHEYISGEDINYDRRFKRLTSRPDDRHVWELKTPDIRIFGWVPKKDHFICCYGEMKDEIELRLAYPRFIAQTVYVRTTLDLDEPKCIQSRDYNDVVST</sequence>
<dbReference type="Proteomes" id="UP000460650">
    <property type="component" value="Unassembled WGS sequence"/>
</dbReference>
<comment type="caution">
    <text evidence="1">The sequence shown here is derived from an EMBL/GenBank/DDBJ whole genome shotgun (WGS) entry which is preliminary data.</text>
</comment>
<dbReference type="AlphaFoldDB" id="A0A7V8B1D4"/>
<evidence type="ECO:0000313" key="2">
    <source>
        <dbReference type="Proteomes" id="UP000460650"/>
    </source>
</evidence>
<name>A0A7V8B1D4_9HYPH</name>